<dbReference type="GO" id="GO:0004066">
    <property type="term" value="F:asparagine synthase (glutamine-hydrolyzing) activity"/>
    <property type="evidence" value="ECO:0007669"/>
    <property type="project" value="InterPro"/>
</dbReference>
<dbReference type="CDD" id="cd03766">
    <property type="entry name" value="Gn_AT_II_novel"/>
    <property type="match status" value="1"/>
</dbReference>
<dbReference type="Pfam" id="PF00733">
    <property type="entry name" value="Asn_synthase"/>
    <property type="match status" value="1"/>
</dbReference>
<dbReference type="AlphaFoldDB" id="A0A9P8UC13"/>
<dbReference type="OrthoDB" id="10252281at2759"/>
<evidence type="ECO:0000256" key="4">
    <source>
        <dbReference type="SAM" id="MobiDB-lite"/>
    </source>
</evidence>
<dbReference type="InterPro" id="IPR001962">
    <property type="entry name" value="Asn_synthase"/>
</dbReference>
<name>A0A9P8UC13_9PEZI</name>
<dbReference type="InterPro" id="IPR029055">
    <property type="entry name" value="Ntn_hydrolases_N"/>
</dbReference>
<dbReference type="EMBL" id="JAGPXC010000010">
    <property type="protein sequence ID" value="KAH6646131.1"/>
    <property type="molecule type" value="Genomic_DNA"/>
</dbReference>
<dbReference type="SUPFAM" id="SSF52402">
    <property type="entry name" value="Adenine nucleotide alpha hydrolases-like"/>
    <property type="match status" value="1"/>
</dbReference>
<dbReference type="PANTHER" id="PTHR45937">
    <property type="entry name" value="ASPARAGINE SYNTHETASE DOMAIN-CONTAINING PROTEIN 1"/>
    <property type="match status" value="1"/>
</dbReference>
<evidence type="ECO:0000256" key="1">
    <source>
        <dbReference type="ARBA" id="ARBA00022605"/>
    </source>
</evidence>
<evidence type="ECO:0000259" key="5">
    <source>
        <dbReference type="PROSITE" id="PS51278"/>
    </source>
</evidence>
<dbReference type="GO" id="GO:0006529">
    <property type="term" value="P:asparagine biosynthetic process"/>
    <property type="evidence" value="ECO:0007669"/>
    <property type="project" value="UniProtKB-KW"/>
</dbReference>
<dbReference type="PROSITE" id="PS51278">
    <property type="entry name" value="GATASE_TYPE_2"/>
    <property type="match status" value="1"/>
</dbReference>
<dbReference type="CDD" id="cd01991">
    <property type="entry name" value="Asn_synthase_B_C"/>
    <property type="match status" value="1"/>
</dbReference>
<dbReference type="GeneID" id="70127598"/>
<sequence length="542" mass="59561">MCGIHAVISAQQGFELSADLRDALINRGPDYLGQVTRTTIANSSENCLSLNFTSTVLALRGDHIARQPFEDTSSESVLCWNGEAWKIDGQLVDGNDGEAIFTRLTSLATSSAEQRQSHVLRVLRSIQGPFAFLFYDAPGKCLYFGRDRLGRRSLLINKVRNADSIAFSSVADSLTPSWEEVAADGIYNMSIAIKDGENFNSNLPEGDEILTYNSPSVDTVYQHLTEALKLRVLNVPQPPASQDSQADGDIRVAILFSGGLDCTLMARLTDVVLPGSQGIDLINVAFQNARNAVQEGVSAKASDVFEACPDRVTGRKAFVELKAACPARRWRFIAVNVSFTEAMAHRSRVVSLMYPHNTEMDLSIALALYFASRGVGSCYTDCTAMDQSVPICTTPARVLLSGLGADELFGGYGRHEVAFKRDGYPGLIEELKLDVSRIATRNLGRDDRILSCWGKEVRFPFLDEDFMRAAMESPVWEKCDFANQSHPANIEPAKRVLRLLAEQMDLPSTAREKKRAIQFGARTAKIEQRTGGPKTKGTDLIQ</sequence>
<accession>A0A9P8UC13</accession>
<dbReference type="InterPro" id="IPR014729">
    <property type="entry name" value="Rossmann-like_a/b/a_fold"/>
</dbReference>
<evidence type="ECO:0000256" key="3">
    <source>
        <dbReference type="ARBA" id="ARBA00022962"/>
    </source>
</evidence>
<keyword evidence="7" id="KW-1185">Reference proteome</keyword>
<dbReference type="PANTHER" id="PTHR45937:SF1">
    <property type="entry name" value="ASPARAGINE SYNTHETASE DOMAIN-CONTAINING PROTEIN 1"/>
    <property type="match status" value="1"/>
</dbReference>
<evidence type="ECO:0000256" key="2">
    <source>
        <dbReference type="ARBA" id="ARBA00022888"/>
    </source>
</evidence>
<feature type="domain" description="Glutamine amidotransferase type-2" evidence="5">
    <location>
        <begin position="2"/>
        <end position="214"/>
    </location>
</feature>
<dbReference type="InterPro" id="IPR017932">
    <property type="entry name" value="GATase_2_dom"/>
</dbReference>
<gene>
    <name evidence="6" type="ORF">BKA67DRAFT_525921</name>
</gene>
<evidence type="ECO:0000313" key="6">
    <source>
        <dbReference type="EMBL" id="KAH6646131.1"/>
    </source>
</evidence>
<keyword evidence="3" id="KW-0315">Glutamine amidotransferase</keyword>
<protein>
    <submittedName>
        <fullName evidence="6">Asparagine synthase-domain-containing protein</fullName>
    </submittedName>
</protein>
<dbReference type="Gene3D" id="3.60.20.10">
    <property type="entry name" value="Glutamine Phosphoribosylpyrophosphate, subunit 1, domain 1"/>
    <property type="match status" value="1"/>
</dbReference>
<keyword evidence="2" id="KW-0061">Asparagine biosynthesis</keyword>
<comment type="caution">
    <text evidence="6">The sequence shown here is derived from an EMBL/GenBank/DDBJ whole genome shotgun (WGS) entry which is preliminary data.</text>
</comment>
<dbReference type="Pfam" id="PF13537">
    <property type="entry name" value="GATase_7"/>
    <property type="match status" value="1"/>
</dbReference>
<proteinExistence type="predicted"/>
<keyword evidence="1" id="KW-0028">Amino-acid biosynthesis</keyword>
<reference evidence="6" key="1">
    <citation type="journal article" date="2021" name="Nat. Commun.">
        <title>Genetic determinants of endophytism in the Arabidopsis root mycobiome.</title>
        <authorList>
            <person name="Mesny F."/>
            <person name="Miyauchi S."/>
            <person name="Thiergart T."/>
            <person name="Pickel B."/>
            <person name="Atanasova L."/>
            <person name="Karlsson M."/>
            <person name="Huettel B."/>
            <person name="Barry K.W."/>
            <person name="Haridas S."/>
            <person name="Chen C."/>
            <person name="Bauer D."/>
            <person name="Andreopoulos W."/>
            <person name="Pangilinan J."/>
            <person name="LaButti K."/>
            <person name="Riley R."/>
            <person name="Lipzen A."/>
            <person name="Clum A."/>
            <person name="Drula E."/>
            <person name="Henrissat B."/>
            <person name="Kohler A."/>
            <person name="Grigoriev I.V."/>
            <person name="Martin F.M."/>
            <person name="Hacquard S."/>
        </authorList>
    </citation>
    <scope>NUCLEOTIDE SEQUENCE</scope>
    <source>
        <strain evidence="6">MPI-SDFR-AT-0073</strain>
    </source>
</reference>
<dbReference type="Gene3D" id="3.40.50.620">
    <property type="entry name" value="HUPs"/>
    <property type="match status" value="1"/>
</dbReference>
<organism evidence="6 7">
    <name type="scientific">Truncatella angustata</name>
    <dbReference type="NCBI Taxonomy" id="152316"/>
    <lineage>
        <taxon>Eukaryota</taxon>
        <taxon>Fungi</taxon>
        <taxon>Dikarya</taxon>
        <taxon>Ascomycota</taxon>
        <taxon>Pezizomycotina</taxon>
        <taxon>Sordariomycetes</taxon>
        <taxon>Xylariomycetidae</taxon>
        <taxon>Amphisphaeriales</taxon>
        <taxon>Sporocadaceae</taxon>
        <taxon>Truncatella</taxon>
    </lineage>
</organism>
<dbReference type="SUPFAM" id="SSF56235">
    <property type="entry name" value="N-terminal nucleophile aminohydrolases (Ntn hydrolases)"/>
    <property type="match status" value="1"/>
</dbReference>
<dbReference type="RefSeq" id="XP_045952645.1">
    <property type="nucleotide sequence ID" value="XM_046098706.1"/>
</dbReference>
<feature type="region of interest" description="Disordered" evidence="4">
    <location>
        <begin position="523"/>
        <end position="542"/>
    </location>
</feature>
<evidence type="ECO:0000313" key="7">
    <source>
        <dbReference type="Proteomes" id="UP000758603"/>
    </source>
</evidence>
<dbReference type="Proteomes" id="UP000758603">
    <property type="component" value="Unassembled WGS sequence"/>
</dbReference>
<dbReference type="InterPro" id="IPR051857">
    <property type="entry name" value="Asn_synthetase_domain"/>
</dbReference>